<proteinExistence type="predicted"/>
<protein>
    <submittedName>
        <fullName evidence="2">Pyrrolo-quinoline quinone</fullName>
    </submittedName>
</protein>
<dbReference type="SMART" id="SM00564">
    <property type="entry name" value="PQQ"/>
    <property type="match status" value="2"/>
</dbReference>
<keyword evidence="1" id="KW-1133">Transmembrane helix</keyword>
<feature type="transmembrane region" description="Helical" evidence="1">
    <location>
        <begin position="21"/>
        <end position="43"/>
    </location>
</feature>
<name>A7HMF9_FERNB</name>
<dbReference type="EMBL" id="CP000771">
    <property type="protein sequence ID" value="ABS61092.1"/>
    <property type="molecule type" value="Genomic_DNA"/>
</dbReference>
<dbReference type="STRING" id="381764.Fnod_1245"/>
<organism evidence="2 3">
    <name type="scientific">Fervidobacterium nodosum (strain ATCC 35602 / DSM 5306 / Rt17-B1)</name>
    <dbReference type="NCBI Taxonomy" id="381764"/>
    <lineage>
        <taxon>Bacteria</taxon>
        <taxon>Thermotogati</taxon>
        <taxon>Thermotogota</taxon>
        <taxon>Thermotogae</taxon>
        <taxon>Thermotogales</taxon>
        <taxon>Fervidobacteriaceae</taxon>
        <taxon>Fervidobacterium</taxon>
    </lineage>
</organism>
<dbReference type="Gene3D" id="2.80.10.50">
    <property type="match status" value="1"/>
</dbReference>
<dbReference type="KEGG" id="fno:Fnod_1245"/>
<dbReference type="SUPFAM" id="SSF50998">
    <property type="entry name" value="Quinoprotein alcohol dehydrogenase-like"/>
    <property type="match status" value="1"/>
</dbReference>
<dbReference type="HOGENOM" id="CLU_638966_0_0_0"/>
<dbReference type="eggNOG" id="COG1520">
    <property type="taxonomic scope" value="Bacteria"/>
</dbReference>
<keyword evidence="3" id="KW-1185">Reference proteome</keyword>
<evidence type="ECO:0000256" key="1">
    <source>
        <dbReference type="SAM" id="Phobius"/>
    </source>
</evidence>
<reference evidence="2 3" key="1">
    <citation type="submission" date="2007-07" db="EMBL/GenBank/DDBJ databases">
        <title>Complete sequence of Fervidobacterium nodosum Rt17-B1.</title>
        <authorList>
            <consortium name="US DOE Joint Genome Institute"/>
            <person name="Copeland A."/>
            <person name="Lucas S."/>
            <person name="Lapidus A."/>
            <person name="Barry K."/>
            <person name="Glavina del Rio T."/>
            <person name="Dalin E."/>
            <person name="Tice H."/>
            <person name="Pitluck S."/>
            <person name="Saunders E."/>
            <person name="Brettin T."/>
            <person name="Bruce D."/>
            <person name="Detter J.C."/>
            <person name="Han C."/>
            <person name="Schmutz J."/>
            <person name="Larimer F."/>
            <person name="Land M."/>
            <person name="Hauser L."/>
            <person name="Kyrpides N."/>
            <person name="Mikhailova N."/>
            <person name="Nelson K."/>
            <person name="Gogarten J.P."/>
            <person name="Noll K."/>
            <person name="Richardson P."/>
        </authorList>
    </citation>
    <scope>NUCLEOTIDE SEQUENCE [LARGE SCALE GENOMIC DNA]</scope>
    <source>
        <strain evidence="3">ATCC 35602 / DSM 5306 / Rt17-B1</strain>
    </source>
</reference>
<gene>
    <name evidence="2" type="ordered locus">Fnod_1245</name>
</gene>
<evidence type="ECO:0000313" key="2">
    <source>
        <dbReference type="EMBL" id="ABS61092.1"/>
    </source>
</evidence>
<dbReference type="PANTHER" id="PTHR42754">
    <property type="entry name" value="ENDOGLUCANASE"/>
    <property type="match status" value="1"/>
</dbReference>
<accession>A7HMF9</accession>
<keyword evidence="1" id="KW-0812">Transmembrane</keyword>
<dbReference type="AlphaFoldDB" id="A7HMF9"/>
<dbReference type="PANTHER" id="PTHR42754:SF1">
    <property type="entry name" value="LIPOPROTEIN"/>
    <property type="match status" value="1"/>
</dbReference>
<evidence type="ECO:0000313" key="3">
    <source>
        <dbReference type="Proteomes" id="UP000002415"/>
    </source>
</evidence>
<keyword evidence="1" id="KW-0472">Membrane</keyword>
<dbReference type="RefSeq" id="WP_011994402.1">
    <property type="nucleotide sequence ID" value="NC_009718.1"/>
</dbReference>
<dbReference type="InterPro" id="IPR011047">
    <property type="entry name" value="Quinoprotein_ADH-like_sf"/>
</dbReference>
<reference evidence="2 3" key="2">
    <citation type="journal article" date="2009" name="Proc. Natl. Acad. Sci. U.S.A.">
        <title>On the chimeric nature, thermophilic origin, and phylogenetic placement of the Thermotogales.</title>
        <authorList>
            <person name="Zhaxybayeva O."/>
            <person name="Swithers K.S."/>
            <person name="Lapierre P."/>
            <person name="Fournier G.P."/>
            <person name="Bickhart D.M."/>
            <person name="DeBoy R.T."/>
            <person name="Nelson K.E."/>
            <person name="Nesbo C.L."/>
            <person name="Doolittle W.F."/>
            <person name="Gogarten J.P."/>
            <person name="Noll K.M."/>
        </authorList>
    </citation>
    <scope>NUCLEOTIDE SEQUENCE [LARGE SCALE GENOMIC DNA]</scope>
    <source>
        <strain evidence="3">ATCC 35602 / DSM 5306 / Rt17-B1</strain>
    </source>
</reference>
<dbReference type="Proteomes" id="UP000002415">
    <property type="component" value="Chromosome"/>
</dbReference>
<dbReference type="InterPro" id="IPR018391">
    <property type="entry name" value="PQQ_b-propeller_rpt"/>
</dbReference>
<dbReference type="OrthoDB" id="40125at2"/>
<sequence>MKFESKKVSAIKKRKKNTLKKIFFSLFFVVLIFGILFAIYNLAKFVPLFANSTPEKSKDKKVESKVISYNDSYEVRFHKVIKDGKNIIAIGTVMKDPSLKYQLLVVSFDENGNVKWKTEFGKEGDEWGYDILKSNNGYIALGVVSSKSLNVNGRYDALVLNISNSGDVISYKVYGGPDWDRAYKLLKVKDGYVFAGDNFMKGGDILENFGEHDYWIAKIDSKGTLLWSKSFGGIRWDRAYSTDYDAETDTIIVVGSSNSFTDGTRYEGYVLAYDSNGTLKWKTFLSNLGTIWPTSASIANSKIYVGGYAYENGSEKSFIAMLNSSGKVEYIKTFADKTRINAIKVKKTEKQDIVYFAGYKDNGTKQPWYGQFIFSSEMTEPVLVEYSIDSEYGMLFDILIEDGYVITSGSTMEKGKAIGLIKAVPEKGL</sequence>